<evidence type="ECO:0000256" key="5">
    <source>
        <dbReference type="ARBA" id="ARBA00038359"/>
    </source>
</evidence>
<feature type="transmembrane region" description="Helical" evidence="7">
    <location>
        <begin position="126"/>
        <end position="147"/>
    </location>
</feature>
<sequence>MALALDTNILIIAVVFSTAALFAVCLRFYARTRQHAILGIDDFLMVPAAACAIGVGVANAIAVRSGHLGRHIQMGPDGPIYGEFLVTLLKCEFASELLSIASLACAKASIVCFYRRIFRGKRFSTVSLILLILIALWGIAFFFGQLFDCSPIKANWDVFGETTSSYKCINPLPMYYSVAVLDTFIDLLILAVPQPLVWKLQMPMRRKIAVSLVFLLGAFTIGISAARIGFFVQVGRSEDVDPDIPFFIAPTIYWTQLECAIAVICGCLPTLPVLFSEVSPERVLRSWVSKFSLRSAPTRSKDSRSQDDTMPQWQSTPSVRAGSASSILGNKTYTWDAVPLTSIEMTRDQPLPSGNAILVHKAVLQKSTGGAG</sequence>
<feature type="transmembrane region" description="Helical" evidence="7">
    <location>
        <begin position="174"/>
        <end position="196"/>
    </location>
</feature>
<keyword evidence="2 7" id="KW-0812">Transmembrane</keyword>
<dbReference type="OrthoDB" id="5393606at2759"/>
<gene>
    <name evidence="9" type="ORF">VPNG_02377</name>
</gene>
<evidence type="ECO:0000313" key="9">
    <source>
        <dbReference type="EMBL" id="ROW15361.1"/>
    </source>
</evidence>
<dbReference type="InterPro" id="IPR052337">
    <property type="entry name" value="SAT4-like"/>
</dbReference>
<evidence type="ECO:0000256" key="2">
    <source>
        <dbReference type="ARBA" id="ARBA00022692"/>
    </source>
</evidence>
<keyword evidence="10" id="KW-1185">Reference proteome</keyword>
<accession>A0A423XH13</accession>
<feature type="transmembrane region" description="Helical" evidence="7">
    <location>
        <begin position="6"/>
        <end position="30"/>
    </location>
</feature>
<reference evidence="9 10" key="1">
    <citation type="submission" date="2015-09" db="EMBL/GenBank/DDBJ databases">
        <title>Host preference determinants of Valsa canker pathogens revealed by comparative genomics.</title>
        <authorList>
            <person name="Yin Z."/>
            <person name="Huang L."/>
        </authorList>
    </citation>
    <scope>NUCLEOTIDE SEQUENCE [LARGE SCALE GENOMIC DNA]</scope>
    <source>
        <strain evidence="9 10">SXYLt</strain>
    </source>
</reference>
<feature type="domain" description="Rhodopsin" evidence="8">
    <location>
        <begin position="26"/>
        <end position="276"/>
    </location>
</feature>
<evidence type="ECO:0000256" key="1">
    <source>
        <dbReference type="ARBA" id="ARBA00004141"/>
    </source>
</evidence>
<feature type="transmembrane region" description="Helical" evidence="7">
    <location>
        <begin position="42"/>
        <end position="62"/>
    </location>
</feature>
<dbReference type="Pfam" id="PF20684">
    <property type="entry name" value="Fung_rhodopsin"/>
    <property type="match status" value="1"/>
</dbReference>
<keyword evidence="4 7" id="KW-0472">Membrane</keyword>
<name>A0A423XH13_9PEZI</name>
<dbReference type="EMBL" id="LKEB01000009">
    <property type="protein sequence ID" value="ROW15361.1"/>
    <property type="molecule type" value="Genomic_DNA"/>
</dbReference>
<proteinExistence type="inferred from homology"/>
<evidence type="ECO:0000256" key="7">
    <source>
        <dbReference type="SAM" id="Phobius"/>
    </source>
</evidence>
<dbReference type="AlphaFoldDB" id="A0A423XH13"/>
<evidence type="ECO:0000259" key="8">
    <source>
        <dbReference type="Pfam" id="PF20684"/>
    </source>
</evidence>
<feature type="compositionally biased region" description="Polar residues" evidence="6">
    <location>
        <begin position="308"/>
        <end position="324"/>
    </location>
</feature>
<dbReference type="PANTHER" id="PTHR33048:SF134">
    <property type="entry name" value="INTEGRAL MEMBRANE PROTEIN"/>
    <property type="match status" value="1"/>
</dbReference>
<organism evidence="9 10">
    <name type="scientific">Cytospora leucostoma</name>
    <dbReference type="NCBI Taxonomy" id="1230097"/>
    <lineage>
        <taxon>Eukaryota</taxon>
        <taxon>Fungi</taxon>
        <taxon>Dikarya</taxon>
        <taxon>Ascomycota</taxon>
        <taxon>Pezizomycotina</taxon>
        <taxon>Sordariomycetes</taxon>
        <taxon>Sordariomycetidae</taxon>
        <taxon>Diaporthales</taxon>
        <taxon>Cytosporaceae</taxon>
        <taxon>Cytospora</taxon>
    </lineage>
</organism>
<dbReference type="InterPro" id="IPR049326">
    <property type="entry name" value="Rhodopsin_dom_fungi"/>
</dbReference>
<protein>
    <recommendedName>
        <fullName evidence="8">Rhodopsin domain-containing protein</fullName>
    </recommendedName>
</protein>
<feature type="transmembrane region" description="Helical" evidence="7">
    <location>
        <begin position="252"/>
        <end position="275"/>
    </location>
</feature>
<dbReference type="InParanoid" id="A0A423XH13"/>
<dbReference type="Proteomes" id="UP000285146">
    <property type="component" value="Unassembled WGS sequence"/>
</dbReference>
<dbReference type="GO" id="GO:0016020">
    <property type="term" value="C:membrane"/>
    <property type="evidence" value="ECO:0007669"/>
    <property type="project" value="UniProtKB-SubCell"/>
</dbReference>
<evidence type="ECO:0000256" key="3">
    <source>
        <dbReference type="ARBA" id="ARBA00022989"/>
    </source>
</evidence>
<comment type="caution">
    <text evidence="9">The sequence shown here is derived from an EMBL/GenBank/DDBJ whole genome shotgun (WGS) entry which is preliminary data.</text>
</comment>
<evidence type="ECO:0000256" key="6">
    <source>
        <dbReference type="SAM" id="MobiDB-lite"/>
    </source>
</evidence>
<feature type="region of interest" description="Disordered" evidence="6">
    <location>
        <begin position="297"/>
        <end position="324"/>
    </location>
</feature>
<evidence type="ECO:0000256" key="4">
    <source>
        <dbReference type="ARBA" id="ARBA00023136"/>
    </source>
</evidence>
<comment type="subcellular location">
    <subcellularLocation>
        <location evidence="1">Membrane</location>
        <topology evidence="1">Multi-pass membrane protein</topology>
    </subcellularLocation>
</comment>
<evidence type="ECO:0000313" key="10">
    <source>
        <dbReference type="Proteomes" id="UP000285146"/>
    </source>
</evidence>
<keyword evidence="3 7" id="KW-1133">Transmembrane helix</keyword>
<comment type="similarity">
    <text evidence="5">Belongs to the SAT4 family.</text>
</comment>
<dbReference type="PANTHER" id="PTHR33048">
    <property type="entry name" value="PTH11-LIKE INTEGRAL MEMBRANE PROTEIN (AFU_ORTHOLOGUE AFUA_5G11245)"/>
    <property type="match status" value="1"/>
</dbReference>
<feature type="transmembrane region" description="Helical" evidence="7">
    <location>
        <begin position="208"/>
        <end position="232"/>
    </location>
</feature>